<evidence type="ECO:0000313" key="2">
    <source>
        <dbReference type="Proteomes" id="UP000280834"/>
    </source>
</evidence>
<accession>A0A0R3R2G2</accession>
<reference evidence="1 2" key="2">
    <citation type="submission" date="2018-11" db="EMBL/GenBank/DDBJ databases">
        <authorList>
            <consortium name="Pathogen Informatics"/>
        </authorList>
    </citation>
    <scope>NUCLEOTIDE SEQUENCE [LARGE SCALE GENOMIC DNA]</scope>
</reference>
<sequence>MLKPWCVSLTIMLQHIGRDELFQVFLREKDCSKG</sequence>
<keyword evidence="2" id="KW-1185">Reference proteome</keyword>
<evidence type="ECO:0000313" key="3">
    <source>
        <dbReference type="WBParaSite" id="BTMF_0001420201-mRNA-1"/>
    </source>
</evidence>
<protein>
    <submittedName>
        <fullName evidence="1 3">Uncharacterized protein</fullName>
    </submittedName>
</protein>
<dbReference type="EMBL" id="UZAG01018953">
    <property type="protein sequence ID" value="VDO41713.1"/>
    <property type="molecule type" value="Genomic_DNA"/>
</dbReference>
<proteinExistence type="predicted"/>
<reference evidence="3" key="1">
    <citation type="submission" date="2017-02" db="UniProtKB">
        <authorList>
            <consortium name="WormBaseParasite"/>
        </authorList>
    </citation>
    <scope>IDENTIFICATION</scope>
</reference>
<dbReference type="WBParaSite" id="BTMF_0001420201-mRNA-1">
    <property type="protein sequence ID" value="BTMF_0001420201-mRNA-1"/>
    <property type="gene ID" value="BTMF_0001420201"/>
</dbReference>
<organism evidence="3">
    <name type="scientific">Brugia timori</name>
    <dbReference type="NCBI Taxonomy" id="42155"/>
    <lineage>
        <taxon>Eukaryota</taxon>
        <taxon>Metazoa</taxon>
        <taxon>Ecdysozoa</taxon>
        <taxon>Nematoda</taxon>
        <taxon>Chromadorea</taxon>
        <taxon>Rhabditida</taxon>
        <taxon>Spirurina</taxon>
        <taxon>Spiruromorpha</taxon>
        <taxon>Filarioidea</taxon>
        <taxon>Onchocercidae</taxon>
        <taxon>Brugia</taxon>
    </lineage>
</organism>
<dbReference type="Proteomes" id="UP000280834">
    <property type="component" value="Unassembled WGS sequence"/>
</dbReference>
<gene>
    <name evidence="1" type="ORF">BTMF_LOCUS12198</name>
</gene>
<evidence type="ECO:0000313" key="1">
    <source>
        <dbReference type="EMBL" id="VDO41713.1"/>
    </source>
</evidence>
<name>A0A0R3R2G2_9BILA</name>
<dbReference type="AlphaFoldDB" id="A0A0R3R2G2"/>